<dbReference type="AlphaFoldDB" id="A0A565CCQ1"/>
<dbReference type="EMBL" id="CABITT030000007">
    <property type="protein sequence ID" value="VVB11386.1"/>
    <property type="molecule type" value="Genomic_DNA"/>
</dbReference>
<reference evidence="2" key="1">
    <citation type="submission" date="2019-07" db="EMBL/GenBank/DDBJ databases">
        <authorList>
            <person name="Dittberner H."/>
        </authorList>
    </citation>
    <scope>NUCLEOTIDE SEQUENCE [LARGE SCALE GENOMIC DNA]</scope>
</reference>
<accession>A0A565CCQ1</accession>
<evidence type="ECO:0000256" key="1">
    <source>
        <dbReference type="SAM" id="MobiDB-lite"/>
    </source>
</evidence>
<protein>
    <submittedName>
        <fullName evidence="2">Uncharacterized protein</fullName>
    </submittedName>
</protein>
<evidence type="ECO:0000313" key="2">
    <source>
        <dbReference type="EMBL" id="VVB11386.1"/>
    </source>
</evidence>
<dbReference type="Proteomes" id="UP000489600">
    <property type="component" value="Unassembled WGS sequence"/>
</dbReference>
<keyword evidence="3" id="KW-1185">Reference proteome</keyword>
<gene>
    <name evidence="2" type="ORF">ANE_LOCUS21830</name>
</gene>
<organism evidence="2 3">
    <name type="scientific">Arabis nemorensis</name>
    <dbReference type="NCBI Taxonomy" id="586526"/>
    <lineage>
        <taxon>Eukaryota</taxon>
        <taxon>Viridiplantae</taxon>
        <taxon>Streptophyta</taxon>
        <taxon>Embryophyta</taxon>
        <taxon>Tracheophyta</taxon>
        <taxon>Spermatophyta</taxon>
        <taxon>Magnoliopsida</taxon>
        <taxon>eudicotyledons</taxon>
        <taxon>Gunneridae</taxon>
        <taxon>Pentapetalae</taxon>
        <taxon>rosids</taxon>
        <taxon>malvids</taxon>
        <taxon>Brassicales</taxon>
        <taxon>Brassicaceae</taxon>
        <taxon>Arabideae</taxon>
        <taxon>Arabis</taxon>
    </lineage>
</organism>
<feature type="region of interest" description="Disordered" evidence="1">
    <location>
        <begin position="1"/>
        <end position="25"/>
    </location>
</feature>
<evidence type="ECO:0000313" key="3">
    <source>
        <dbReference type="Proteomes" id="UP000489600"/>
    </source>
</evidence>
<proteinExistence type="predicted"/>
<sequence>MTTERNKLQHSLHEGVNFEKQSGRGRVKCMSKWKSSKSRVSKEQEFFPYMSRRGHHPNELRASPNGVTLK</sequence>
<name>A0A565CCQ1_9BRAS</name>
<feature type="region of interest" description="Disordered" evidence="1">
    <location>
        <begin position="47"/>
        <end position="70"/>
    </location>
</feature>
<comment type="caution">
    <text evidence="2">The sequence shown here is derived from an EMBL/GenBank/DDBJ whole genome shotgun (WGS) entry which is preliminary data.</text>
</comment>
<feature type="compositionally biased region" description="Basic and acidic residues" evidence="1">
    <location>
        <begin position="1"/>
        <end position="17"/>
    </location>
</feature>